<reference evidence="1" key="1">
    <citation type="submission" date="2014-09" db="EMBL/GenBank/DDBJ databases">
        <authorList>
            <person name="Magalhaes I.L.F."/>
            <person name="Oliveira U."/>
            <person name="Santos F.R."/>
            <person name="Vidigal T.H.D.A."/>
            <person name="Brescovit A.D."/>
            <person name="Santos A.J."/>
        </authorList>
    </citation>
    <scope>NUCLEOTIDE SEQUENCE</scope>
    <source>
        <tissue evidence="1">Shoot tissue taken approximately 20 cm above the soil surface</tissue>
    </source>
</reference>
<proteinExistence type="predicted"/>
<reference evidence="1" key="2">
    <citation type="journal article" date="2015" name="Data Brief">
        <title>Shoot transcriptome of the giant reed, Arundo donax.</title>
        <authorList>
            <person name="Barrero R.A."/>
            <person name="Guerrero F.D."/>
            <person name="Moolhuijzen P."/>
            <person name="Goolsby J.A."/>
            <person name="Tidwell J."/>
            <person name="Bellgard S.E."/>
            <person name="Bellgard M.I."/>
        </authorList>
    </citation>
    <scope>NUCLEOTIDE SEQUENCE</scope>
    <source>
        <tissue evidence="1">Shoot tissue taken approximately 20 cm above the soil surface</tissue>
    </source>
</reference>
<dbReference type="EMBL" id="GBRH01230893">
    <property type="protein sequence ID" value="JAD67002.1"/>
    <property type="molecule type" value="Transcribed_RNA"/>
</dbReference>
<protein>
    <submittedName>
        <fullName evidence="1">Uncharacterized protein</fullName>
    </submittedName>
</protein>
<name>A0A0A9C671_ARUDO</name>
<sequence length="182" mass="21911">MALLRRDRNYQKLLNTQMPARQMRNCRVRKRKMHPKKLKHLIDLWTFKMARLTHESQLKHHVERWVQREERMKLPAHLSLTKPCLEPRQILLTLIISLATSLMNLPMIQAQGRMWREIHLWRLMKRNLWLLQQMSEVYGLELYHGPEQLLARILLQASNADFSCTTCLGTTDNHSERRMLRN</sequence>
<organism evidence="1">
    <name type="scientific">Arundo donax</name>
    <name type="common">Giant reed</name>
    <name type="synonym">Donax arundinaceus</name>
    <dbReference type="NCBI Taxonomy" id="35708"/>
    <lineage>
        <taxon>Eukaryota</taxon>
        <taxon>Viridiplantae</taxon>
        <taxon>Streptophyta</taxon>
        <taxon>Embryophyta</taxon>
        <taxon>Tracheophyta</taxon>
        <taxon>Spermatophyta</taxon>
        <taxon>Magnoliopsida</taxon>
        <taxon>Liliopsida</taxon>
        <taxon>Poales</taxon>
        <taxon>Poaceae</taxon>
        <taxon>PACMAD clade</taxon>
        <taxon>Arundinoideae</taxon>
        <taxon>Arundineae</taxon>
        <taxon>Arundo</taxon>
    </lineage>
</organism>
<evidence type="ECO:0000313" key="1">
    <source>
        <dbReference type="EMBL" id="JAD67002.1"/>
    </source>
</evidence>
<accession>A0A0A9C671</accession>
<dbReference type="AlphaFoldDB" id="A0A0A9C671"/>